<dbReference type="CDD" id="cd16917">
    <property type="entry name" value="HATPase_UhpB-NarQ-NarX-like"/>
    <property type="match status" value="1"/>
</dbReference>
<keyword evidence="11" id="KW-0408">Iron</keyword>
<dbReference type="InterPro" id="IPR003594">
    <property type="entry name" value="HATPase_dom"/>
</dbReference>
<keyword evidence="7" id="KW-0963">Cytoplasm</keyword>
<protein>
    <recommendedName>
        <fullName evidence="5">Oxygen sensor histidine kinase NreB</fullName>
        <ecNumber evidence="4">2.7.13.3</ecNumber>
    </recommendedName>
    <alternativeName>
        <fullName evidence="15">Nitrogen regulation protein B</fullName>
    </alternativeName>
</protein>
<name>A0ABN1QU13_9ACTN</name>
<comment type="cofactor">
    <cofactor evidence="2">
        <name>[4Fe-4S] cluster</name>
        <dbReference type="ChEBI" id="CHEBI:49883"/>
    </cofactor>
</comment>
<dbReference type="Pfam" id="PF02518">
    <property type="entry name" value="HATPase_c"/>
    <property type="match status" value="1"/>
</dbReference>
<dbReference type="SUPFAM" id="SSF55874">
    <property type="entry name" value="ATPase domain of HSP90 chaperone/DNA topoisomerase II/histidine kinase"/>
    <property type="match status" value="1"/>
</dbReference>
<feature type="transmembrane region" description="Helical" evidence="17">
    <location>
        <begin position="34"/>
        <end position="56"/>
    </location>
</feature>
<evidence type="ECO:0000256" key="6">
    <source>
        <dbReference type="ARBA" id="ARBA00022485"/>
    </source>
</evidence>
<evidence type="ECO:0000256" key="12">
    <source>
        <dbReference type="ARBA" id="ARBA00023012"/>
    </source>
</evidence>
<evidence type="ECO:0000313" key="20">
    <source>
        <dbReference type="Proteomes" id="UP001501578"/>
    </source>
</evidence>
<organism evidence="19 20">
    <name type="scientific">Nonomuraea longicatena</name>
    <dbReference type="NCBI Taxonomy" id="83682"/>
    <lineage>
        <taxon>Bacteria</taxon>
        <taxon>Bacillati</taxon>
        <taxon>Actinomycetota</taxon>
        <taxon>Actinomycetes</taxon>
        <taxon>Streptosporangiales</taxon>
        <taxon>Streptosporangiaceae</taxon>
        <taxon>Nonomuraea</taxon>
    </lineage>
</organism>
<dbReference type="Gene3D" id="1.20.5.1930">
    <property type="match status" value="1"/>
</dbReference>
<dbReference type="InterPro" id="IPR005467">
    <property type="entry name" value="His_kinase_dom"/>
</dbReference>
<keyword evidence="6" id="KW-0004">4Fe-4S</keyword>
<dbReference type="InterPro" id="IPR050482">
    <property type="entry name" value="Sensor_HK_TwoCompSys"/>
</dbReference>
<comment type="function">
    <text evidence="14">Member of the two-component regulatory system NreB/NreC involved in the control of dissimilatory nitrate/nitrite reduction in response to oxygen. NreB functions as a direct oxygen sensor histidine kinase which is autophosphorylated, in the absence of oxygen, probably at the conserved histidine residue, and transfers its phosphate group probably to a conserved aspartate residue of NreC. NreB/NreC activates the expression of the nitrate (narGHJI) and nitrite (nir) reductase operons, as well as the putative nitrate transporter gene narT.</text>
</comment>
<dbReference type="Pfam" id="PF07730">
    <property type="entry name" value="HisKA_3"/>
    <property type="match status" value="1"/>
</dbReference>
<comment type="subcellular location">
    <subcellularLocation>
        <location evidence="3">Cytoplasm</location>
    </subcellularLocation>
</comment>
<feature type="region of interest" description="Disordered" evidence="16">
    <location>
        <begin position="337"/>
        <end position="378"/>
    </location>
</feature>
<keyword evidence="20" id="KW-1185">Reference proteome</keyword>
<dbReference type="GO" id="GO:0016301">
    <property type="term" value="F:kinase activity"/>
    <property type="evidence" value="ECO:0007669"/>
    <property type="project" value="UniProtKB-KW"/>
</dbReference>
<gene>
    <name evidence="19" type="ORF">GCM10009560_63810</name>
</gene>
<evidence type="ECO:0000256" key="1">
    <source>
        <dbReference type="ARBA" id="ARBA00000085"/>
    </source>
</evidence>
<dbReference type="PANTHER" id="PTHR24421:SF62">
    <property type="entry name" value="SENSORY TRANSDUCTION HISTIDINE KINASE"/>
    <property type="match status" value="1"/>
</dbReference>
<dbReference type="Gene3D" id="3.30.565.10">
    <property type="entry name" value="Histidine kinase-like ATPase, C-terminal domain"/>
    <property type="match status" value="1"/>
</dbReference>
<keyword evidence="17" id="KW-0812">Transmembrane</keyword>
<keyword evidence="9" id="KW-0479">Metal-binding</keyword>
<evidence type="ECO:0000256" key="17">
    <source>
        <dbReference type="SAM" id="Phobius"/>
    </source>
</evidence>
<feature type="transmembrane region" description="Helical" evidence="17">
    <location>
        <begin position="100"/>
        <end position="119"/>
    </location>
</feature>
<dbReference type="InterPro" id="IPR004358">
    <property type="entry name" value="Sig_transdc_His_kin-like_C"/>
</dbReference>
<keyword evidence="8" id="KW-0808">Transferase</keyword>
<dbReference type="EC" id="2.7.13.3" evidence="4"/>
<evidence type="ECO:0000256" key="7">
    <source>
        <dbReference type="ARBA" id="ARBA00022490"/>
    </source>
</evidence>
<dbReference type="Proteomes" id="UP001501578">
    <property type="component" value="Unassembled WGS sequence"/>
</dbReference>
<dbReference type="EMBL" id="BAAAHQ010000041">
    <property type="protein sequence ID" value="GAA0947379.1"/>
    <property type="molecule type" value="Genomic_DNA"/>
</dbReference>
<evidence type="ECO:0000256" key="15">
    <source>
        <dbReference type="ARBA" id="ARBA00030800"/>
    </source>
</evidence>
<evidence type="ECO:0000256" key="16">
    <source>
        <dbReference type="SAM" id="MobiDB-lite"/>
    </source>
</evidence>
<dbReference type="PRINTS" id="PR00344">
    <property type="entry name" value="BCTRLSENSOR"/>
</dbReference>
<evidence type="ECO:0000256" key="14">
    <source>
        <dbReference type="ARBA" id="ARBA00024827"/>
    </source>
</evidence>
<feature type="domain" description="Histidine kinase" evidence="18">
    <location>
        <begin position="257"/>
        <end position="348"/>
    </location>
</feature>
<reference evidence="19 20" key="1">
    <citation type="journal article" date="2019" name="Int. J. Syst. Evol. Microbiol.">
        <title>The Global Catalogue of Microorganisms (GCM) 10K type strain sequencing project: providing services to taxonomists for standard genome sequencing and annotation.</title>
        <authorList>
            <consortium name="The Broad Institute Genomics Platform"/>
            <consortium name="The Broad Institute Genome Sequencing Center for Infectious Disease"/>
            <person name="Wu L."/>
            <person name="Ma J."/>
        </authorList>
    </citation>
    <scope>NUCLEOTIDE SEQUENCE [LARGE SCALE GENOMIC DNA]</scope>
    <source>
        <strain evidence="19 20">JCM 11136</strain>
    </source>
</reference>
<feature type="transmembrane region" description="Helical" evidence="17">
    <location>
        <begin position="131"/>
        <end position="149"/>
    </location>
</feature>
<evidence type="ECO:0000256" key="3">
    <source>
        <dbReference type="ARBA" id="ARBA00004496"/>
    </source>
</evidence>
<keyword evidence="12" id="KW-0902">Two-component regulatory system</keyword>
<evidence type="ECO:0000256" key="2">
    <source>
        <dbReference type="ARBA" id="ARBA00001966"/>
    </source>
</evidence>
<dbReference type="PANTHER" id="PTHR24421">
    <property type="entry name" value="NITRATE/NITRITE SENSOR PROTEIN NARX-RELATED"/>
    <property type="match status" value="1"/>
</dbReference>
<keyword evidence="17" id="KW-1133">Transmembrane helix</keyword>
<evidence type="ECO:0000256" key="11">
    <source>
        <dbReference type="ARBA" id="ARBA00023004"/>
    </source>
</evidence>
<feature type="transmembrane region" description="Helical" evidence="17">
    <location>
        <begin position="68"/>
        <end position="94"/>
    </location>
</feature>
<evidence type="ECO:0000256" key="8">
    <source>
        <dbReference type="ARBA" id="ARBA00022679"/>
    </source>
</evidence>
<comment type="caution">
    <text evidence="19">The sequence shown here is derived from an EMBL/GenBank/DDBJ whole genome shotgun (WGS) entry which is preliminary data.</text>
</comment>
<keyword evidence="13" id="KW-0411">Iron-sulfur</keyword>
<evidence type="ECO:0000259" key="18">
    <source>
        <dbReference type="PROSITE" id="PS50109"/>
    </source>
</evidence>
<dbReference type="PROSITE" id="PS50109">
    <property type="entry name" value="HIS_KIN"/>
    <property type="match status" value="1"/>
</dbReference>
<dbReference type="RefSeq" id="WP_343953878.1">
    <property type="nucleotide sequence ID" value="NZ_BAAAHQ010000041.1"/>
</dbReference>
<feature type="compositionally biased region" description="Basic and acidic residues" evidence="16">
    <location>
        <begin position="358"/>
        <end position="367"/>
    </location>
</feature>
<comment type="catalytic activity">
    <reaction evidence="1">
        <text>ATP + protein L-histidine = ADP + protein N-phospho-L-histidine.</text>
        <dbReference type="EC" id="2.7.13.3"/>
    </reaction>
</comment>
<dbReference type="InterPro" id="IPR036890">
    <property type="entry name" value="HATPase_C_sf"/>
</dbReference>
<evidence type="ECO:0000256" key="9">
    <source>
        <dbReference type="ARBA" id="ARBA00022723"/>
    </source>
</evidence>
<accession>A0ABN1QU13</accession>
<evidence type="ECO:0000256" key="13">
    <source>
        <dbReference type="ARBA" id="ARBA00023014"/>
    </source>
</evidence>
<evidence type="ECO:0000313" key="19">
    <source>
        <dbReference type="EMBL" id="GAA0947379.1"/>
    </source>
</evidence>
<dbReference type="PIRSF" id="PIRSF037434">
    <property type="entry name" value="STHK_ChrS"/>
    <property type="match status" value="1"/>
</dbReference>
<evidence type="ECO:0000256" key="10">
    <source>
        <dbReference type="ARBA" id="ARBA00022777"/>
    </source>
</evidence>
<dbReference type="SMART" id="SM00387">
    <property type="entry name" value="HATPase_c"/>
    <property type="match status" value="1"/>
</dbReference>
<evidence type="ECO:0000256" key="5">
    <source>
        <dbReference type="ARBA" id="ARBA00017322"/>
    </source>
</evidence>
<sequence length="378" mass="40974">MERVWLNRAMHAGFFLLLAASASRLVVRHAMDTRTIVSLAVAALLAVVYAGGVALWDRLGRGGRLAWLAVVLACWLVVAELAPSFAWCAIPLLYLCLRLLSLRLTLVAAAVLTIAVIIAQISLADRFDPSLVLAPIAVAAMTIVIFWELRKAGVMQERERLSREIHDTLAQGLTSQRMLLQAADRVWESDPDQARVYVRTAIDAAGENLDEARRFVRDLGPAPLALRSLPDAIRALGAEFRLEGTEYPLDDRTQAVLLRVAQGALANAREHAHADRVIVTLSYLEGEVTLDVYDDGVGFDRTMAVTRAGRGYGLRMMRDRLKEVGGTLTVESAPGEGTALAARIPVGATGGETDPGEEATRRQEGPGRKGSGVRRGPE</sequence>
<keyword evidence="10 19" id="KW-0418">Kinase</keyword>
<evidence type="ECO:0000256" key="4">
    <source>
        <dbReference type="ARBA" id="ARBA00012438"/>
    </source>
</evidence>
<dbReference type="InterPro" id="IPR017205">
    <property type="entry name" value="Sig_transdc_His_kinase_ChrS"/>
</dbReference>
<dbReference type="InterPro" id="IPR011712">
    <property type="entry name" value="Sig_transdc_His_kin_sub3_dim/P"/>
</dbReference>
<proteinExistence type="predicted"/>
<keyword evidence="17" id="KW-0472">Membrane</keyword>